<keyword evidence="1" id="KW-1133">Transmembrane helix</keyword>
<evidence type="ECO:0000256" key="1">
    <source>
        <dbReference type="SAM" id="Phobius"/>
    </source>
</evidence>
<proteinExistence type="predicted"/>
<feature type="transmembrane region" description="Helical" evidence="1">
    <location>
        <begin position="30"/>
        <end position="50"/>
    </location>
</feature>
<protein>
    <submittedName>
        <fullName evidence="3">Uncharacterized protein</fullName>
    </submittedName>
</protein>
<organism evidence="3 4">
    <name type="scientific">Streptococcus mitis</name>
    <dbReference type="NCBI Taxonomy" id="28037"/>
    <lineage>
        <taxon>Bacteria</taxon>
        <taxon>Bacillati</taxon>
        <taxon>Bacillota</taxon>
        <taxon>Bacilli</taxon>
        <taxon>Lactobacillales</taxon>
        <taxon>Streptococcaceae</taxon>
        <taxon>Streptococcus</taxon>
        <taxon>Streptococcus mitis group</taxon>
    </lineage>
</organism>
<gene>
    <name evidence="3" type="ORF">D8786_06145</name>
    <name evidence="2" type="ORF">D8865_07860</name>
</gene>
<evidence type="ECO:0000313" key="3">
    <source>
        <dbReference type="EMBL" id="RSJ97463.1"/>
    </source>
</evidence>
<dbReference type="Proteomes" id="UP000277773">
    <property type="component" value="Unassembled WGS sequence"/>
</dbReference>
<evidence type="ECO:0000313" key="4">
    <source>
        <dbReference type="Proteomes" id="UP000277773"/>
    </source>
</evidence>
<dbReference type="EMBL" id="RJNH01000010">
    <property type="protein sequence ID" value="RSI60209.1"/>
    <property type="molecule type" value="Genomic_DNA"/>
</dbReference>
<dbReference type="EMBL" id="RJPY01000007">
    <property type="protein sequence ID" value="RSJ97463.1"/>
    <property type="molecule type" value="Genomic_DNA"/>
</dbReference>
<keyword evidence="1" id="KW-0472">Membrane</keyword>
<dbReference type="Proteomes" id="UP000278653">
    <property type="component" value="Unassembled WGS sequence"/>
</dbReference>
<evidence type="ECO:0000313" key="5">
    <source>
        <dbReference type="Proteomes" id="UP000278653"/>
    </source>
</evidence>
<reference evidence="4 5" key="1">
    <citation type="submission" date="2018-11" db="EMBL/GenBank/DDBJ databases">
        <title>Species Designations Belie Phenotypic and Genotypic Heterogeneity in Oral Streptococci.</title>
        <authorList>
            <person name="Velsko I."/>
        </authorList>
    </citation>
    <scope>NUCLEOTIDE SEQUENCE [LARGE SCALE GENOMIC DNA]</scope>
    <source>
        <strain evidence="3 4">BCC08</strain>
        <strain evidence="2 5">BCC15</strain>
    </source>
</reference>
<comment type="caution">
    <text evidence="3">The sequence shown here is derived from an EMBL/GenBank/DDBJ whole genome shotgun (WGS) entry which is preliminary data.</text>
</comment>
<dbReference type="AlphaFoldDB" id="A0A3R9N5G4"/>
<keyword evidence="1" id="KW-0812">Transmembrane</keyword>
<accession>A0A3R9N5G4</accession>
<name>A0A3R9N5G4_STRMT</name>
<evidence type="ECO:0000313" key="2">
    <source>
        <dbReference type="EMBL" id="RSI60209.1"/>
    </source>
</evidence>
<sequence>MMFMSLLSVILFSLTIAIFKNVVEGRDVKFELAVELVLIVIYFIFYQIVFNRESKL</sequence>